<gene>
    <name evidence="4" type="ORF">MNEG_8488</name>
</gene>
<sequence>MAAALGVLAPTDVVVIDDSSDEIEDDQASPIVVSSSDSEGDDEIEGSEADGDGGGGGGGRVAGPAKAAVPLPARGAAPAASVGALTHVSDSLGKGTAMLTHVSDSLAGGSRRSGGGGGGGAVEGATAQSPGPAGAVRGGGAAGHERAAAAAPVELSDEQAAVACAVLQDRQNVFFTGNAGTGKSFLLSHIVGQLRSEFGLLFSTRVAVTAATGIAATHIAGQTLHSAMGCGLINSYRDWGRMFERKNAQRIRDLDTLVLDEISMVSAEFLNELEATLRALRNNARPWGGLRLVFCGDFSQLPPIENKTRAGQPLAPEAFLNRGMAFQVGPRAL</sequence>
<dbReference type="GO" id="GO:0005524">
    <property type="term" value="F:ATP binding"/>
    <property type="evidence" value="ECO:0007669"/>
    <property type="project" value="UniProtKB-KW"/>
</dbReference>
<accession>A0A0D2JJI3</accession>
<evidence type="ECO:0000313" key="4">
    <source>
        <dbReference type="EMBL" id="KIY99472.1"/>
    </source>
</evidence>
<dbReference type="SUPFAM" id="SSF52540">
    <property type="entry name" value="P-loop containing nucleoside triphosphate hydrolases"/>
    <property type="match status" value="1"/>
</dbReference>
<dbReference type="GeneID" id="25741364"/>
<keyword evidence="5" id="KW-1185">Reference proteome</keyword>
<feature type="compositionally biased region" description="Acidic residues" evidence="2">
    <location>
        <begin position="38"/>
        <end position="51"/>
    </location>
</feature>
<dbReference type="GO" id="GO:0043139">
    <property type="term" value="F:5'-3' DNA helicase activity"/>
    <property type="evidence" value="ECO:0007669"/>
    <property type="project" value="UniProtKB-EC"/>
</dbReference>
<dbReference type="STRING" id="145388.A0A0D2JJI3"/>
<dbReference type="AlphaFoldDB" id="A0A0D2JJI3"/>
<evidence type="ECO:0000256" key="2">
    <source>
        <dbReference type="SAM" id="MobiDB-lite"/>
    </source>
</evidence>
<dbReference type="EC" id="5.6.2.3" evidence="1"/>
<comment type="catalytic activity">
    <reaction evidence="1">
        <text>ATP + H2O = ADP + phosphate + H(+)</text>
        <dbReference type="Rhea" id="RHEA:13065"/>
        <dbReference type="ChEBI" id="CHEBI:15377"/>
        <dbReference type="ChEBI" id="CHEBI:15378"/>
        <dbReference type="ChEBI" id="CHEBI:30616"/>
        <dbReference type="ChEBI" id="CHEBI:43474"/>
        <dbReference type="ChEBI" id="CHEBI:456216"/>
        <dbReference type="EC" id="5.6.2.3"/>
    </reaction>
</comment>
<keyword evidence="1" id="KW-0547">Nucleotide-binding</keyword>
<feature type="compositionally biased region" description="Acidic residues" evidence="2">
    <location>
        <begin position="18"/>
        <end position="27"/>
    </location>
</feature>
<dbReference type="GO" id="GO:0006281">
    <property type="term" value="P:DNA repair"/>
    <property type="evidence" value="ECO:0007669"/>
    <property type="project" value="UniProtKB-KW"/>
</dbReference>
<dbReference type="GO" id="GO:0006310">
    <property type="term" value="P:DNA recombination"/>
    <property type="evidence" value="ECO:0007669"/>
    <property type="project" value="UniProtKB-KW"/>
</dbReference>
<organism evidence="4 5">
    <name type="scientific">Monoraphidium neglectum</name>
    <dbReference type="NCBI Taxonomy" id="145388"/>
    <lineage>
        <taxon>Eukaryota</taxon>
        <taxon>Viridiplantae</taxon>
        <taxon>Chlorophyta</taxon>
        <taxon>core chlorophytes</taxon>
        <taxon>Chlorophyceae</taxon>
        <taxon>CS clade</taxon>
        <taxon>Sphaeropleales</taxon>
        <taxon>Selenastraceae</taxon>
        <taxon>Monoraphidium</taxon>
    </lineage>
</organism>
<dbReference type="Gene3D" id="3.40.50.300">
    <property type="entry name" value="P-loop containing nucleotide triphosphate hydrolases"/>
    <property type="match status" value="1"/>
</dbReference>
<evidence type="ECO:0000256" key="1">
    <source>
        <dbReference type="RuleBase" id="RU363044"/>
    </source>
</evidence>
<keyword evidence="1 4" id="KW-0347">Helicase</keyword>
<comment type="similarity">
    <text evidence="1">Belongs to the helicase family.</text>
</comment>
<evidence type="ECO:0000313" key="5">
    <source>
        <dbReference type="Proteomes" id="UP000054498"/>
    </source>
</evidence>
<feature type="region of interest" description="Disordered" evidence="2">
    <location>
        <begin position="18"/>
        <end position="65"/>
    </location>
</feature>
<dbReference type="GO" id="GO:0016887">
    <property type="term" value="F:ATP hydrolysis activity"/>
    <property type="evidence" value="ECO:0007669"/>
    <property type="project" value="RHEA"/>
</dbReference>
<keyword evidence="1 4" id="KW-0378">Hydrolase</keyword>
<dbReference type="OrthoDB" id="508102at2759"/>
<keyword evidence="1" id="KW-0233">DNA recombination</keyword>
<reference evidence="4 5" key="1">
    <citation type="journal article" date="2013" name="BMC Genomics">
        <title>Reconstruction of the lipid metabolism for the microalga Monoraphidium neglectum from its genome sequence reveals characteristics suitable for biofuel production.</title>
        <authorList>
            <person name="Bogen C."/>
            <person name="Al-Dilaimi A."/>
            <person name="Albersmeier A."/>
            <person name="Wichmann J."/>
            <person name="Grundmann M."/>
            <person name="Rupp O."/>
            <person name="Lauersen K.J."/>
            <person name="Blifernez-Klassen O."/>
            <person name="Kalinowski J."/>
            <person name="Goesmann A."/>
            <person name="Mussgnug J.H."/>
            <person name="Kruse O."/>
        </authorList>
    </citation>
    <scope>NUCLEOTIDE SEQUENCE [LARGE SCALE GENOMIC DNA]</scope>
    <source>
        <strain evidence="4 5">SAG 48.87</strain>
    </source>
</reference>
<name>A0A0D2JJI3_9CHLO</name>
<evidence type="ECO:0000259" key="3">
    <source>
        <dbReference type="Pfam" id="PF05970"/>
    </source>
</evidence>
<feature type="domain" description="DNA helicase Pif1-like DEAD-box helicase" evidence="3">
    <location>
        <begin position="155"/>
        <end position="309"/>
    </location>
</feature>
<dbReference type="Proteomes" id="UP000054498">
    <property type="component" value="Unassembled WGS sequence"/>
</dbReference>
<dbReference type="InterPro" id="IPR051055">
    <property type="entry name" value="PIF1_helicase"/>
</dbReference>
<dbReference type="PANTHER" id="PTHR47642:SF5">
    <property type="entry name" value="ATP-DEPENDENT DNA HELICASE"/>
    <property type="match status" value="1"/>
</dbReference>
<protein>
    <recommendedName>
        <fullName evidence="1">ATP-dependent DNA helicase</fullName>
        <ecNumber evidence="1">5.6.2.3</ecNumber>
    </recommendedName>
</protein>
<dbReference type="KEGG" id="mng:MNEG_8488"/>
<feature type="compositionally biased region" description="Gly residues" evidence="2">
    <location>
        <begin position="52"/>
        <end position="61"/>
    </location>
</feature>
<dbReference type="PANTHER" id="PTHR47642">
    <property type="entry name" value="ATP-DEPENDENT DNA HELICASE"/>
    <property type="match status" value="1"/>
</dbReference>
<proteinExistence type="inferred from homology"/>
<keyword evidence="1" id="KW-0234">DNA repair</keyword>
<dbReference type="GO" id="GO:0000723">
    <property type="term" value="P:telomere maintenance"/>
    <property type="evidence" value="ECO:0007669"/>
    <property type="project" value="InterPro"/>
</dbReference>
<keyword evidence="1" id="KW-0067">ATP-binding</keyword>
<dbReference type="InterPro" id="IPR010285">
    <property type="entry name" value="DNA_helicase_pif1-like_DEAD"/>
</dbReference>
<dbReference type="InterPro" id="IPR027417">
    <property type="entry name" value="P-loop_NTPase"/>
</dbReference>
<dbReference type="Pfam" id="PF05970">
    <property type="entry name" value="PIF1"/>
    <property type="match status" value="1"/>
</dbReference>
<comment type="cofactor">
    <cofactor evidence="1">
        <name>Mg(2+)</name>
        <dbReference type="ChEBI" id="CHEBI:18420"/>
    </cofactor>
</comment>
<feature type="region of interest" description="Disordered" evidence="2">
    <location>
        <begin position="105"/>
        <end position="141"/>
    </location>
</feature>
<feature type="compositionally biased region" description="Gly residues" evidence="2">
    <location>
        <begin position="111"/>
        <end position="122"/>
    </location>
</feature>
<dbReference type="EMBL" id="KK101837">
    <property type="protein sequence ID" value="KIY99472.1"/>
    <property type="molecule type" value="Genomic_DNA"/>
</dbReference>
<keyword evidence="1" id="KW-0227">DNA damage</keyword>
<dbReference type="RefSeq" id="XP_013898492.1">
    <property type="nucleotide sequence ID" value="XM_014043038.1"/>
</dbReference>